<evidence type="ECO:0000256" key="5">
    <source>
        <dbReference type="ARBA" id="ARBA00022989"/>
    </source>
</evidence>
<dbReference type="Proteomes" id="UP000242188">
    <property type="component" value="Unassembled WGS sequence"/>
</dbReference>
<dbReference type="PROSITE" id="PS50835">
    <property type="entry name" value="IG_LIKE"/>
    <property type="match status" value="3"/>
</dbReference>
<protein>
    <submittedName>
        <fullName evidence="12">Neuroglian</fullName>
    </submittedName>
</protein>
<evidence type="ECO:0000256" key="7">
    <source>
        <dbReference type="ARBA" id="ARBA00023157"/>
    </source>
</evidence>
<feature type="compositionally biased region" description="Acidic residues" evidence="8">
    <location>
        <begin position="640"/>
        <end position="657"/>
    </location>
</feature>
<dbReference type="SMART" id="SM00409">
    <property type="entry name" value="IG"/>
    <property type="match status" value="3"/>
</dbReference>
<dbReference type="InterPro" id="IPR007110">
    <property type="entry name" value="Ig-like_dom"/>
</dbReference>
<feature type="region of interest" description="Disordered" evidence="8">
    <location>
        <begin position="605"/>
        <end position="685"/>
    </location>
</feature>
<feature type="domain" description="Ig-like" evidence="11">
    <location>
        <begin position="233"/>
        <end position="322"/>
    </location>
</feature>
<dbReference type="EMBL" id="NEDP02001201">
    <property type="protein sequence ID" value="OWF53856.1"/>
    <property type="molecule type" value="Genomic_DNA"/>
</dbReference>
<evidence type="ECO:0000256" key="6">
    <source>
        <dbReference type="ARBA" id="ARBA00023136"/>
    </source>
</evidence>
<keyword evidence="2 9" id="KW-0812">Transmembrane</keyword>
<dbReference type="GO" id="GO:0030424">
    <property type="term" value="C:axon"/>
    <property type="evidence" value="ECO:0007669"/>
    <property type="project" value="TreeGrafter"/>
</dbReference>
<evidence type="ECO:0000256" key="1">
    <source>
        <dbReference type="ARBA" id="ARBA00004479"/>
    </source>
</evidence>
<dbReference type="Gene3D" id="2.60.40.10">
    <property type="entry name" value="Immunoglobulins"/>
    <property type="match status" value="3"/>
</dbReference>
<evidence type="ECO:0000256" key="10">
    <source>
        <dbReference type="SAM" id="SignalP"/>
    </source>
</evidence>
<sequence length="685" mass="76516">MVRIFPLLLVGSSVMLCHAQSLETPPSMKSDFKQQYYLSLNGNVKFSKICKADGYPEPVYSWKVNGIQIQSHQFRTLYDNGTLFISVSNSTYNQYGEYQCFATNSKGVAMSSMFSIIMPVLNGFPVESQELGLKEEYKYQVLKCVSRPRCVPEAACSTEWKIGDGTDKSVTPTDRVAFSEDGSMHFLYLKRGDQLGGGLTYGCGVWNQVMSVLVKGSPTKFSVKTVDDEPLHPVEVKYSKDATGLLGYSARLQCIFSGYPLPTISWRTEFGKNILSDGTKYEMENFNRVLVVKSLKKEDEMSYACIALQQTKTGSTYSSNSTVYLNVTARPQPFPNQMENVVAPKDTDAEFSCKSYSLKSEAEPIGPFWYFNGKEITEAEIGLNQRYITKENGTVLVIQNIQKEFTGSFQCMSYNSEGTFMRDATLVVIEPILVQISPPPTMEILPKDVKYLDVAATTDPLFTLRYSWSFTNGDDEHFYNNDIGSDFGSNFPPELTLSADRQNLTIDGSNLDGGDIYKLVGTYSLRVYHNHDAVDFVTDMKTDASITPAPVVTSSAGGFNPIIIAIILGVIVLFIVIFLIVFLLYRNRGGTYPLDKKELAAGHDPEKELADSGFHDLSRADGFDDEKPTNDRMSLNDSEKDYESDDNFDQEYGDGDFDTTKFNEDGSFIGQYTDSKRRPPNQSVV</sequence>
<keyword evidence="4" id="KW-0130">Cell adhesion</keyword>
<dbReference type="InterPro" id="IPR026966">
    <property type="entry name" value="Neurofascin/L1/NrCAM_C"/>
</dbReference>
<evidence type="ECO:0000256" key="8">
    <source>
        <dbReference type="SAM" id="MobiDB-lite"/>
    </source>
</evidence>
<evidence type="ECO:0000313" key="12">
    <source>
        <dbReference type="EMBL" id="OWF53856.1"/>
    </source>
</evidence>
<dbReference type="InterPro" id="IPR003599">
    <property type="entry name" value="Ig_sub"/>
</dbReference>
<dbReference type="AlphaFoldDB" id="A0A210QYQ1"/>
<dbReference type="GO" id="GO:0005886">
    <property type="term" value="C:plasma membrane"/>
    <property type="evidence" value="ECO:0007669"/>
    <property type="project" value="TreeGrafter"/>
</dbReference>
<feature type="domain" description="Ig-like" evidence="11">
    <location>
        <begin position="331"/>
        <end position="427"/>
    </location>
</feature>
<feature type="domain" description="Ig-like" evidence="11">
    <location>
        <begin position="26"/>
        <end position="115"/>
    </location>
</feature>
<dbReference type="InterPro" id="IPR013783">
    <property type="entry name" value="Ig-like_fold"/>
</dbReference>
<keyword evidence="3 10" id="KW-0732">Signal</keyword>
<dbReference type="InterPro" id="IPR013098">
    <property type="entry name" value="Ig_I-set"/>
</dbReference>
<dbReference type="InterPro" id="IPR003598">
    <property type="entry name" value="Ig_sub2"/>
</dbReference>
<dbReference type="SUPFAM" id="SSF48726">
    <property type="entry name" value="Immunoglobulin"/>
    <property type="match status" value="3"/>
</dbReference>
<feature type="signal peptide" evidence="10">
    <location>
        <begin position="1"/>
        <end position="19"/>
    </location>
</feature>
<dbReference type="InterPro" id="IPR036179">
    <property type="entry name" value="Ig-like_dom_sf"/>
</dbReference>
<comment type="subcellular location">
    <subcellularLocation>
        <location evidence="1">Membrane</location>
        <topology evidence="1">Single-pass type I membrane protein</topology>
    </subcellularLocation>
</comment>
<dbReference type="GO" id="GO:0050808">
    <property type="term" value="P:synapse organization"/>
    <property type="evidence" value="ECO:0007669"/>
    <property type="project" value="TreeGrafter"/>
</dbReference>
<comment type="caution">
    <text evidence="12">The sequence shown here is derived from an EMBL/GenBank/DDBJ whole genome shotgun (WGS) entry which is preliminary data.</text>
</comment>
<evidence type="ECO:0000256" key="9">
    <source>
        <dbReference type="SAM" id="Phobius"/>
    </source>
</evidence>
<dbReference type="Pfam" id="PF07679">
    <property type="entry name" value="I-set"/>
    <property type="match status" value="1"/>
</dbReference>
<feature type="compositionally biased region" description="Basic and acidic residues" evidence="8">
    <location>
        <begin position="605"/>
        <end position="630"/>
    </location>
</feature>
<gene>
    <name evidence="12" type="ORF">KP79_PYT24064</name>
</gene>
<evidence type="ECO:0000259" key="11">
    <source>
        <dbReference type="PROSITE" id="PS50835"/>
    </source>
</evidence>
<keyword evidence="5 9" id="KW-1133">Transmembrane helix</keyword>
<dbReference type="GO" id="GO:0043025">
    <property type="term" value="C:neuronal cell body"/>
    <property type="evidence" value="ECO:0007669"/>
    <property type="project" value="TreeGrafter"/>
</dbReference>
<name>A0A210QYQ1_MIZYE</name>
<reference evidence="12 13" key="1">
    <citation type="journal article" date="2017" name="Nat. Ecol. Evol.">
        <title>Scallop genome provides insights into evolution of bilaterian karyotype and development.</title>
        <authorList>
            <person name="Wang S."/>
            <person name="Zhang J."/>
            <person name="Jiao W."/>
            <person name="Li J."/>
            <person name="Xun X."/>
            <person name="Sun Y."/>
            <person name="Guo X."/>
            <person name="Huan P."/>
            <person name="Dong B."/>
            <person name="Zhang L."/>
            <person name="Hu X."/>
            <person name="Sun X."/>
            <person name="Wang J."/>
            <person name="Zhao C."/>
            <person name="Wang Y."/>
            <person name="Wang D."/>
            <person name="Huang X."/>
            <person name="Wang R."/>
            <person name="Lv J."/>
            <person name="Li Y."/>
            <person name="Zhang Z."/>
            <person name="Liu B."/>
            <person name="Lu W."/>
            <person name="Hui Y."/>
            <person name="Liang J."/>
            <person name="Zhou Z."/>
            <person name="Hou R."/>
            <person name="Li X."/>
            <person name="Liu Y."/>
            <person name="Li H."/>
            <person name="Ning X."/>
            <person name="Lin Y."/>
            <person name="Zhao L."/>
            <person name="Xing Q."/>
            <person name="Dou J."/>
            <person name="Li Y."/>
            <person name="Mao J."/>
            <person name="Guo H."/>
            <person name="Dou H."/>
            <person name="Li T."/>
            <person name="Mu C."/>
            <person name="Jiang W."/>
            <person name="Fu Q."/>
            <person name="Fu X."/>
            <person name="Miao Y."/>
            <person name="Liu J."/>
            <person name="Yu Q."/>
            <person name="Li R."/>
            <person name="Liao H."/>
            <person name="Li X."/>
            <person name="Kong Y."/>
            <person name="Jiang Z."/>
            <person name="Chourrout D."/>
            <person name="Li R."/>
            <person name="Bao Z."/>
        </authorList>
    </citation>
    <scope>NUCLEOTIDE SEQUENCE [LARGE SCALE GENOMIC DNA]</scope>
    <source>
        <strain evidence="12 13">PY_sf001</strain>
    </source>
</reference>
<evidence type="ECO:0000256" key="2">
    <source>
        <dbReference type="ARBA" id="ARBA00022692"/>
    </source>
</evidence>
<dbReference type="GO" id="GO:0007156">
    <property type="term" value="P:homophilic cell adhesion via plasma membrane adhesion molecules"/>
    <property type="evidence" value="ECO:0007669"/>
    <property type="project" value="TreeGrafter"/>
</dbReference>
<dbReference type="PANTHER" id="PTHR45080:SF8">
    <property type="entry name" value="IG-LIKE DOMAIN-CONTAINING PROTEIN"/>
    <property type="match status" value="1"/>
</dbReference>
<evidence type="ECO:0000256" key="4">
    <source>
        <dbReference type="ARBA" id="ARBA00022889"/>
    </source>
</evidence>
<organism evidence="12 13">
    <name type="scientific">Mizuhopecten yessoensis</name>
    <name type="common">Japanese scallop</name>
    <name type="synonym">Patinopecten yessoensis</name>
    <dbReference type="NCBI Taxonomy" id="6573"/>
    <lineage>
        <taxon>Eukaryota</taxon>
        <taxon>Metazoa</taxon>
        <taxon>Spiralia</taxon>
        <taxon>Lophotrochozoa</taxon>
        <taxon>Mollusca</taxon>
        <taxon>Bivalvia</taxon>
        <taxon>Autobranchia</taxon>
        <taxon>Pteriomorphia</taxon>
        <taxon>Pectinida</taxon>
        <taxon>Pectinoidea</taxon>
        <taxon>Pectinidae</taxon>
        <taxon>Mizuhopecten</taxon>
    </lineage>
</organism>
<dbReference type="Pfam" id="PF13882">
    <property type="entry name" value="Bravo_FIGEY"/>
    <property type="match status" value="1"/>
</dbReference>
<proteinExistence type="predicted"/>
<dbReference type="SMART" id="SM00408">
    <property type="entry name" value="IGc2"/>
    <property type="match status" value="2"/>
</dbReference>
<dbReference type="GO" id="GO:0008046">
    <property type="term" value="F:axon guidance receptor activity"/>
    <property type="evidence" value="ECO:0007669"/>
    <property type="project" value="TreeGrafter"/>
</dbReference>
<feature type="transmembrane region" description="Helical" evidence="9">
    <location>
        <begin position="562"/>
        <end position="585"/>
    </location>
</feature>
<keyword evidence="6 9" id="KW-0472">Membrane</keyword>
<accession>A0A210QYQ1</accession>
<dbReference type="OrthoDB" id="6140148at2759"/>
<dbReference type="Pfam" id="PF13927">
    <property type="entry name" value="Ig_3"/>
    <property type="match status" value="1"/>
</dbReference>
<evidence type="ECO:0000256" key="3">
    <source>
        <dbReference type="ARBA" id="ARBA00022729"/>
    </source>
</evidence>
<dbReference type="InterPro" id="IPR050958">
    <property type="entry name" value="Cell_Adh-Cytoskel_Orgn"/>
</dbReference>
<evidence type="ECO:0000313" key="13">
    <source>
        <dbReference type="Proteomes" id="UP000242188"/>
    </source>
</evidence>
<dbReference type="PANTHER" id="PTHR45080">
    <property type="entry name" value="CONTACTIN 5"/>
    <property type="match status" value="1"/>
</dbReference>
<feature type="chain" id="PRO_5013120789" evidence="10">
    <location>
        <begin position="20"/>
        <end position="685"/>
    </location>
</feature>
<keyword evidence="7" id="KW-1015">Disulfide bond</keyword>
<keyword evidence="13" id="KW-1185">Reference proteome</keyword>